<evidence type="ECO:0000256" key="2">
    <source>
        <dbReference type="ARBA" id="ARBA00008138"/>
    </source>
</evidence>
<dbReference type="EMBL" id="JAYKYQ010000017">
    <property type="protein sequence ID" value="MEB3514318.1"/>
    <property type="molecule type" value="Genomic_DNA"/>
</dbReference>
<evidence type="ECO:0000256" key="6">
    <source>
        <dbReference type="RuleBase" id="RU362030"/>
    </source>
</evidence>
<dbReference type="RefSeq" id="WP_195083034.1">
    <property type="nucleotide sequence ID" value="NZ_JAYESH010000019.1"/>
</dbReference>
<comment type="caution">
    <text evidence="7">The sequence shown here is derived from an EMBL/GenBank/DDBJ whole genome shotgun (WGS) entry which is preliminary data.</text>
</comment>
<dbReference type="GO" id="GO:0008168">
    <property type="term" value="F:methyltransferase activity"/>
    <property type="evidence" value="ECO:0007669"/>
    <property type="project" value="UniProtKB-KW"/>
</dbReference>
<comment type="function">
    <text evidence="1 6">Exhibits S-adenosyl-L-methionine-dependent methyltransferase activity.</text>
</comment>
<dbReference type="PANTHER" id="PTHR43619:SF2">
    <property type="entry name" value="S-ADENOSYL-L-METHIONINE-DEPENDENT METHYLTRANSFERASES SUPERFAMILY PROTEIN"/>
    <property type="match status" value="1"/>
</dbReference>
<sequence length="277" mass="29841">MRVGEPSSTAMAVARARAQHQVVDEPPVFSDPLASRIAGESAFGATEFDRGVDEDLARRRRLFIAARSRFADDVVAAAVARGARQVVVLGAGLDTSAYRNPHENVRFFEVDHPDTQEWKRRRLAETGIAIPPSLTFAPVDFEQSTLAAGLAAAGLDRTGDAVFVWLGVAVYLTRTSVDDTLRYIAGHGAAAEVVFDYVYPLSDAAADGRRARADRVAAVGEPWLSFFTAEEIRSALLSFGFTRVEDHTATELLGGYGVETTAQPVDSVPHLVHASTV</sequence>
<dbReference type="InterPro" id="IPR007213">
    <property type="entry name" value="Ppm1/Ppm2/Tcmp"/>
</dbReference>
<keyword evidence="4 7" id="KW-0808">Transferase</keyword>
<evidence type="ECO:0000313" key="7">
    <source>
        <dbReference type="EMBL" id="MEB3514318.1"/>
    </source>
</evidence>
<dbReference type="EC" id="2.1.1.-" evidence="6"/>
<evidence type="ECO:0000256" key="3">
    <source>
        <dbReference type="ARBA" id="ARBA00022603"/>
    </source>
</evidence>
<accession>A0ABU6B3G8</accession>
<keyword evidence="3 6" id="KW-0489">Methyltransferase</keyword>
<name>A0ABU6B3G8_9NOCA</name>
<dbReference type="Pfam" id="PF04072">
    <property type="entry name" value="LCM"/>
    <property type="match status" value="1"/>
</dbReference>
<dbReference type="SUPFAM" id="SSF53335">
    <property type="entry name" value="S-adenosyl-L-methionine-dependent methyltransferases"/>
    <property type="match status" value="1"/>
</dbReference>
<evidence type="ECO:0000256" key="1">
    <source>
        <dbReference type="ARBA" id="ARBA00003907"/>
    </source>
</evidence>
<reference evidence="7 8" key="1">
    <citation type="submission" date="2023-12" db="EMBL/GenBank/DDBJ databases">
        <title>novel species in genus Nocarida.</title>
        <authorList>
            <person name="Li Z."/>
        </authorList>
    </citation>
    <scope>NUCLEOTIDE SEQUENCE [LARGE SCALE GENOMIC DNA]</scope>
    <source>
        <strain evidence="7 8">CDC186</strain>
    </source>
</reference>
<dbReference type="GO" id="GO:0032259">
    <property type="term" value="P:methylation"/>
    <property type="evidence" value="ECO:0007669"/>
    <property type="project" value="UniProtKB-KW"/>
</dbReference>
<evidence type="ECO:0000256" key="4">
    <source>
        <dbReference type="ARBA" id="ARBA00022679"/>
    </source>
</evidence>
<evidence type="ECO:0000256" key="5">
    <source>
        <dbReference type="ARBA" id="ARBA00022691"/>
    </source>
</evidence>
<organism evidence="7 8">
    <name type="scientific">Nocardia implantans</name>
    <dbReference type="NCBI Taxonomy" id="3108168"/>
    <lineage>
        <taxon>Bacteria</taxon>
        <taxon>Bacillati</taxon>
        <taxon>Actinomycetota</taxon>
        <taxon>Actinomycetes</taxon>
        <taxon>Mycobacteriales</taxon>
        <taxon>Nocardiaceae</taxon>
        <taxon>Nocardia</taxon>
    </lineage>
</organism>
<proteinExistence type="inferred from homology"/>
<gene>
    <name evidence="7" type="ORF">U3653_30210</name>
</gene>
<dbReference type="InterPro" id="IPR011610">
    <property type="entry name" value="SAM_mthyl_Trfase_ML2640-like"/>
</dbReference>
<keyword evidence="5 6" id="KW-0949">S-adenosyl-L-methionine</keyword>
<dbReference type="PANTHER" id="PTHR43619">
    <property type="entry name" value="S-ADENOSYL-L-METHIONINE-DEPENDENT METHYLTRANSFERASE YKTD-RELATED"/>
    <property type="match status" value="1"/>
</dbReference>
<comment type="similarity">
    <text evidence="2 6">Belongs to the UPF0677 family.</text>
</comment>
<dbReference type="InterPro" id="IPR029063">
    <property type="entry name" value="SAM-dependent_MTases_sf"/>
</dbReference>
<protein>
    <recommendedName>
        <fullName evidence="6">S-adenosyl-L-methionine-dependent methyltransferase</fullName>
        <ecNumber evidence="6">2.1.1.-</ecNumber>
    </recommendedName>
</protein>
<dbReference type="Proteomes" id="UP001348098">
    <property type="component" value="Unassembled WGS sequence"/>
</dbReference>
<evidence type="ECO:0000313" key="8">
    <source>
        <dbReference type="Proteomes" id="UP001348098"/>
    </source>
</evidence>
<dbReference type="NCBIfam" id="TIGR00027">
    <property type="entry name" value="mthyl_TIGR00027"/>
    <property type="match status" value="1"/>
</dbReference>
<dbReference type="Gene3D" id="3.40.50.150">
    <property type="entry name" value="Vaccinia Virus protein VP39"/>
    <property type="match status" value="1"/>
</dbReference>
<keyword evidence="8" id="KW-1185">Reference proteome</keyword>